<evidence type="ECO:0000313" key="9">
    <source>
        <dbReference type="EMBL" id="CDI79959.1"/>
    </source>
</evidence>
<evidence type="ECO:0000256" key="1">
    <source>
        <dbReference type="ARBA" id="ARBA00001198"/>
    </source>
</evidence>
<keyword evidence="3" id="KW-0645">Protease</keyword>
<dbReference type="Pfam" id="PF00227">
    <property type="entry name" value="Proteasome"/>
    <property type="match status" value="1"/>
</dbReference>
<dbReference type="Proteomes" id="UP000018050">
    <property type="component" value="Unassembled WGS sequence"/>
</dbReference>
<comment type="function">
    <text evidence="8">Component of the proteasome, a multicatalytic proteinase complex which is characterized by its ability to cleave peptides with Arg, Phe, Tyr, Leu, and Glu adjacent to the leaving group at neutral or slightly basic pH. The proteasome has an ATP-dependent proteolytic activity.</text>
</comment>
<dbReference type="GO" id="GO:0051603">
    <property type="term" value="P:proteolysis involved in protein catabolic process"/>
    <property type="evidence" value="ECO:0007669"/>
    <property type="project" value="InterPro"/>
</dbReference>
<keyword evidence="4" id="KW-0888">Threonine protease</keyword>
<dbReference type="PROSITE" id="PS00854">
    <property type="entry name" value="PROTEASOME_BETA_1"/>
    <property type="match status" value="1"/>
</dbReference>
<keyword evidence="7 8" id="KW-0539">Nucleus</keyword>
<dbReference type="SUPFAM" id="SSF56235">
    <property type="entry name" value="N-terminal nucleophile aminohydrolases (Ntn hydrolases)"/>
    <property type="match status" value="1"/>
</dbReference>
<proteinExistence type="inferred from homology"/>
<evidence type="ECO:0000256" key="7">
    <source>
        <dbReference type="ARBA" id="ARBA00023242"/>
    </source>
</evidence>
<comment type="similarity">
    <text evidence="8">Belongs to the peptidase T1B family.</text>
</comment>
<dbReference type="InterPro" id="IPR001353">
    <property type="entry name" value="Proteasome_sua/b"/>
</dbReference>
<dbReference type="InterPro" id="IPR029055">
    <property type="entry name" value="Ntn_hydrolases_N"/>
</dbReference>
<dbReference type="EMBL" id="HG671114">
    <property type="protein sequence ID" value="CDI79959.1"/>
    <property type="molecule type" value="Genomic_DNA"/>
</dbReference>
<organism evidence="9 10">
    <name type="scientific">Eimeria acervulina</name>
    <name type="common">Coccidian parasite</name>
    <dbReference type="NCBI Taxonomy" id="5801"/>
    <lineage>
        <taxon>Eukaryota</taxon>
        <taxon>Sar</taxon>
        <taxon>Alveolata</taxon>
        <taxon>Apicomplexa</taxon>
        <taxon>Conoidasida</taxon>
        <taxon>Coccidia</taxon>
        <taxon>Eucoccidiorida</taxon>
        <taxon>Eimeriorina</taxon>
        <taxon>Eimeriidae</taxon>
        <taxon>Eimeria</taxon>
    </lineage>
</organism>
<dbReference type="GO" id="GO:0005634">
    <property type="term" value="C:nucleus"/>
    <property type="evidence" value="ECO:0007669"/>
    <property type="project" value="UniProtKB-SubCell"/>
</dbReference>
<dbReference type="GO" id="GO:0004298">
    <property type="term" value="F:threonine-type endopeptidase activity"/>
    <property type="evidence" value="ECO:0007669"/>
    <property type="project" value="UniProtKB-KW"/>
</dbReference>
<evidence type="ECO:0000256" key="3">
    <source>
        <dbReference type="ARBA" id="ARBA00022670"/>
    </source>
</evidence>
<protein>
    <recommendedName>
        <fullName evidence="8">Proteasome subunit beta</fullName>
    </recommendedName>
</protein>
<dbReference type="RefSeq" id="XP_013250013.1">
    <property type="nucleotide sequence ID" value="XM_013394559.1"/>
</dbReference>
<keyword evidence="10" id="KW-1185">Reference proteome</keyword>
<comment type="subcellular location">
    <subcellularLocation>
        <location evidence="8">Cytoplasm</location>
    </subcellularLocation>
    <subcellularLocation>
        <location evidence="8">Nucleus</location>
    </subcellularLocation>
</comment>
<dbReference type="VEuPathDB" id="ToxoDB:EAH_00047720"/>
<keyword evidence="5" id="KW-0378">Hydrolase</keyword>
<name>U6GMV5_EIMAC</name>
<dbReference type="InterPro" id="IPR016050">
    <property type="entry name" value="Proteasome_bsu_CS"/>
</dbReference>
<evidence type="ECO:0000256" key="5">
    <source>
        <dbReference type="ARBA" id="ARBA00022801"/>
    </source>
</evidence>
<sequence length="230" mass="23718">MGSVEQLQLQLGGFDFSNHSRNVSLLLQSTGAAAAPATGAAAAAAAAGTAAAGNGGYRMPPLRKTGTTICGVVFNGGVVLGADTRATEGPLVADKNCNKLHKISSSIYAAGAGTAADLDHMCDWLSTQVELHRLNTFAKRPRVSMAVCVLSQELFKYQQLLRPLQQQLLLRLLLHLPFFRAFCAHIVFNSSSSSSSSSNNSSKSNIATTASITGNIPPASAAATATAAAA</sequence>
<reference evidence="9" key="2">
    <citation type="submission" date="2013-10" db="EMBL/GenBank/DDBJ databases">
        <authorList>
            <person name="Aslett M."/>
        </authorList>
    </citation>
    <scope>NUCLEOTIDE SEQUENCE</scope>
    <source>
        <strain evidence="9">Houghton</strain>
    </source>
</reference>
<dbReference type="InterPro" id="IPR023333">
    <property type="entry name" value="Proteasome_suB-type"/>
</dbReference>
<dbReference type="GO" id="GO:0005737">
    <property type="term" value="C:cytoplasm"/>
    <property type="evidence" value="ECO:0007669"/>
    <property type="project" value="UniProtKB-SubCell"/>
</dbReference>
<evidence type="ECO:0000256" key="4">
    <source>
        <dbReference type="ARBA" id="ARBA00022698"/>
    </source>
</evidence>
<dbReference type="OrthoDB" id="429533at2759"/>
<evidence type="ECO:0000313" key="10">
    <source>
        <dbReference type="Proteomes" id="UP000018050"/>
    </source>
</evidence>
<evidence type="ECO:0000256" key="6">
    <source>
        <dbReference type="ARBA" id="ARBA00022942"/>
    </source>
</evidence>
<reference evidence="9" key="1">
    <citation type="submission" date="2013-10" db="EMBL/GenBank/DDBJ databases">
        <title>Genomic analysis of the causative agents of coccidiosis in chickens.</title>
        <authorList>
            <person name="Reid A.J."/>
            <person name="Blake D."/>
            <person name="Billington K."/>
            <person name="Browne H."/>
            <person name="Dunn M."/>
            <person name="Hung S."/>
            <person name="Kawahara F."/>
            <person name="Miranda-Saavedra D."/>
            <person name="Mourier T."/>
            <person name="Nagra H."/>
            <person name="Otto T.D."/>
            <person name="Rawlings N."/>
            <person name="Sanchez A."/>
            <person name="Sanders M."/>
            <person name="Subramaniam C."/>
            <person name="Tay Y."/>
            <person name="Dear P."/>
            <person name="Doerig C."/>
            <person name="Gruber A."/>
            <person name="Parkinson J."/>
            <person name="Shirley M."/>
            <person name="Wan K.L."/>
            <person name="Berriman M."/>
            <person name="Tomley F."/>
            <person name="Pain A."/>
        </authorList>
    </citation>
    <scope>NUCLEOTIDE SEQUENCE</scope>
    <source>
        <strain evidence="9">Houghton</strain>
    </source>
</reference>
<dbReference type="GeneID" id="25272842"/>
<gene>
    <name evidence="9" type="ORF">EAH_00047720</name>
</gene>
<dbReference type="AlphaFoldDB" id="U6GMV5"/>
<comment type="subunit">
    <text evidence="8">Component of the proteasome complex.</text>
</comment>
<dbReference type="PANTHER" id="PTHR32194:SF4">
    <property type="entry name" value="PROTEASOME SUBUNIT BETA TYPE-7"/>
    <property type="match status" value="1"/>
</dbReference>
<dbReference type="GO" id="GO:0005839">
    <property type="term" value="C:proteasome core complex"/>
    <property type="evidence" value="ECO:0007669"/>
    <property type="project" value="InterPro"/>
</dbReference>
<comment type="catalytic activity">
    <reaction evidence="1">
        <text>Cleavage of peptide bonds with very broad specificity.</text>
        <dbReference type="EC" id="3.4.25.1"/>
    </reaction>
</comment>
<evidence type="ECO:0000256" key="8">
    <source>
        <dbReference type="RuleBase" id="RU004203"/>
    </source>
</evidence>
<dbReference type="PANTHER" id="PTHR32194">
    <property type="entry name" value="METALLOPROTEASE TLDD"/>
    <property type="match status" value="1"/>
</dbReference>
<keyword evidence="6 8" id="KW-0647">Proteasome</keyword>
<evidence type="ECO:0000256" key="2">
    <source>
        <dbReference type="ARBA" id="ARBA00022490"/>
    </source>
</evidence>
<accession>U6GMV5</accession>
<dbReference type="Gene3D" id="3.60.20.10">
    <property type="entry name" value="Glutamine Phosphoribosylpyrophosphate, subunit 1, domain 1"/>
    <property type="match status" value="1"/>
</dbReference>
<keyword evidence="2 8" id="KW-0963">Cytoplasm</keyword>